<dbReference type="Pfam" id="PF01416">
    <property type="entry name" value="PseudoU_synth_1"/>
    <property type="match status" value="2"/>
</dbReference>
<evidence type="ECO:0000256" key="6">
    <source>
        <dbReference type="PIRSR" id="PIRSR001430-2"/>
    </source>
</evidence>
<dbReference type="SUPFAM" id="SSF55120">
    <property type="entry name" value="Pseudouridine synthase"/>
    <property type="match status" value="1"/>
</dbReference>
<dbReference type="GO" id="GO:0160147">
    <property type="term" value="F:tRNA pseudouridine(38-40) synthase activity"/>
    <property type="evidence" value="ECO:0007669"/>
    <property type="project" value="UniProtKB-EC"/>
</dbReference>
<dbReference type="PANTHER" id="PTHR11142">
    <property type="entry name" value="PSEUDOURIDYLATE SYNTHASE"/>
    <property type="match status" value="1"/>
</dbReference>
<evidence type="ECO:0000256" key="1">
    <source>
        <dbReference type="ARBA" id="ARBA00009375"/>
    </source>
</evidence>
<evidence type="ECO:0000256" key="4">
    <source>
        <dbReference type="HAMAP-Rule" id="MF_00171"/>
    </source>
</evidence>
<keyword evidence="2 4" id="KW-0819">tRNA processing</keyword>
<evidence type="ECO:0000256" key="5">
    <source>
        <dbReference type="PIRSR" id="PIRSR001430-1"/>
    </source>
</evidence>
<sequence>MVLMRIALGISYQGTHYHGWQTQAGLQTVQSTVEAAIATVADHPIALTCAGRTDKGVHALGQVAHFDTVAIRNDRAWVLGINSHLPADIRIDWVREVPDEFHARFSAIARRYRYLIYNQPLASALWNQQTTHCYYPLNETSMQAAANYLIGEHDFSSFRAMSCQSKSSHRQVQHLKISRAQSNLILIDIQANAFLHHMVRNIVGVLMLIGSGQREPVWAETVLLAKDRTKAAVTAHPNGLYLSHVFYPETFSIPAPTIHLI</sequence>
<dbReference type="Proteomes" id="UP000282483">
    <property type="component" value="Chromosome"/>
</dbReference>
<dbReference type="InterPro" id="IPR020095">
    <property type="entry name" value="PsdUridine_synth_TruA_C"/>
</dbReference>
<accession>A0A2Z5UWJ1</accession>
<dbReference type="GO" id="GO:0031119">
    <property type="term" value="P:tRNA pseudouridine synthesis"/>
    <property type="evidence" value="ECO:0007669"/>
    <property type="project" value="UniProtKB-UniRule"/>
</dbReference>
<dbReference type="InterPro" id="IPR020103">
    <property type="entry name" value="PsdUridine_synth_cat_dom_sf"/>
</dbReference>
<keyword evidence="10" id="KW-1185">Reference proteome</keyword>
<dbReference type="FunFam" id="3.30.70.580:FF:000001">
    <property type="entry name" value="tRNA pseudouridine synthase A"/>
    <property type="match status" value="1"/>
</dbReference>
<evidence type="ECO:0000259" key="8">
    <source>
        <dbReference type="Pfam" id="PF01416"/>
    </source>
</evidence>
<dbReference type="PIRSF" id="PIRSF001430">
    <property type="entry name" value="tRNA_psdUrid_synth"/>
    <property type="match status" value="1"/>
</dbReference>
<comment type="caution">
    <text evidence="4">Lacks conserved residue(s) required for the propagation of feature annotation.</text>
</comment>
<proteinExistence type="inferred from homology"/>
<protein>
    <recommendedName>
        <fullName evidence="4">tRNA pseudouridine synthase A</fullName>
        <ecNumber evidence="4">5.4.99.12</ecNumber>
    </recommendedName>
    <alternativeName>
        <fullName evidence="4">tRNA pseudouridine(38-40) synthase</fullName>
    </alternativeName>
    <alternativeName>
        <fullName evidence="4">tRNA pseudouridylate synthase I</fullName>
    </alternativeName>
    <alternativeName>
        <fullName evidence="4">tRNA-uridine isomerase I</fullName>
    </alternativeName>
</protein>
<evidence type="ECO:0000313" key="9">
    <source>
        <dbReference type="EMBL" id="BBB15280.1"/>
    </source>
</evidence>
<dbReference type="PANTHER" id="PTHR11142:SF0">
    <property type="entry name" value="TRNA PSEUDOURIDINE SYNTHASE-LIKE 1"/>
    <property type="match status" value="1"/>
</dbReference>
<dbReference type="EC" id="5.4.99.12" evidence="4"/>
<feature type="domain" description="Pseudouridine synthase I TruA alpha/beta" evidence="8">
    <location>
        <begin position="11"/>
        <end position="105"/>
    </location>
</feature>
<feature type="domain" description="Pseudouridine synthase I TruA alpha/beta" evidence="8">
    <location>
        <begin position="145"/>
        <end position="248"/>
    </location>
</feature>
<comment type="catalytic activity">
    <reaction evidence="4 7">
        <text>uridine(38/39/40) in tRNA = pseudouridine(38/39/40) in tRNA</text>
        <dbReference type="Rhea" id="RHEA:22376"/>
        <dbReference type="Rhea" id="RHEA-COMP:10085"/>
        <dbReference type="Rhea" id="RHEA-COMP:10087"/>
        <dbReference type="ChEBI" id="CHEBI:65314"/>
        <dbReference type="ChEBI" id="CHEBI:65315"/>
        <dbReference type="EC" id="5.4.99.12"/>
    </reaction>
</comment>
<dbReference type="KEGG" id="rvi:RVIR1_07910"/>
<dbReference type="EMBL" id="AP018005">
    <property type="protein sequence ID" value="BBB15280.1"/>
    <property type="molecule type" value="Genomic_DNA"/>
</dbReference>
<comment type="similarity">
    <text evidence="1 4 7">Belongs to the tRNA pseudouridine synthase TruA family.</text>
</comment>
<dbReference type="AlphaFoldDB" id="A0A2Z5UWJ1"/>
<comment type="function">
    <text evidence="4">Formation of pseudouridine at positions 38, 39 and 40 in the anticodon stem and loop of transfer RNAs.</text>
</comment>
<dbReference type="InterPro" id="IPR020097">
    <property type="entry name" value="PsdUridine_synth_TruA_a/b_dom"/>
</dbReference>
<keyword evidence="3 4" id="KW-0413">Isomerase</keyword>
<dbReference type="InterPro" id="IPR001406">
    <property type="entry name" value="PsdUridine_synth_TruA"/>
</dbReference>
<gene>
    <name evidence="4 9" type="primary">truA</name>
    <name evidence="9" type="ORF">RVIR1_07910</name>
</gene>
<organism evidence="9 10">
    <name type="scientific">Candidatus Rickettsiella viridis</name>
    <dbReference type="NCBI Taxonomy" id="676208"/>
    <lineage>
        <taxon>Bacteria</taxon>
        <taxon>Pseudomonadati</taxon>
        <taxon>Pseudomonadota</taxon>
        <taxon>Gammaproteobacteria</taxon>
        <taxon>Legionellales</taxon>
        <taxon>Coxiellaceae</taxon>
        <taxon>Rickettsiella</taxon>
    </lineage>
</organism>
<reference evidence="9 10" key="1">
    <citation type="submission" date="2017-03" db="EMBL/GenBank/DDBJ databases">
        <title>The genome sequence of Candidatus Rickettsiella viridis.</title>
        <authorList>
            <person name="Nikoh N."/>
            <person name="Tsuchida T."/>
            <person name="Yamaguchi K."/>
            <person name="Maeda T."/>
            <person name="Shigenobu S."/>
            <person name="Fukatsu T."/>
        </authorList>
    </citation>
    <scope>NUCLEOTIDE SEQUENCE [LARGE SCALE GENOMIC DNA]</scope>
    <source>
        <strain evidence="9 10">Ap-RA04</strain>
    </source>
</reference>
<dbReference type="CDD" id="cd02570">
    <property type="entry name" value="PseudoU_synth_EcTruA"/>
    <property type="match status" value="1"/>
</dbReference>
<dbReference type="Gene3D" id="3.30.70.580">
    <property type="entry name" value="Pseudouridine synthase I, catalytic domain, N-terminal subdomain"/>
    <property type="match status" value="1"/>
</dbReference>
<evidence type="ECO:0000256" key="2">
    <source>
        <dbReference type="ARBA" id="ARBA00022694"/>
    </source>
</evidence>
<evidence type="ECO:0000256" key="3">
    <source>
        <dbReference type="ARBA" id="ARBA00023235"/>
    </source>
</evidence>
<comment type="subunit">
    <text evidence="4">Homodimer.</text>
</comment>
<feature type="active site" description="Nucleophile" evidence="4 5">
    <location>
        <position position="54"/>
    </location>
</feature>
<name>A0A2Z5UWJ1_9COXI</name>
<evidence type="ECO:0000313" key="10">
    <source>
        <dbReference type="Proteomes" id="UP000282483"/>
    </source>
</evidence>
<dbReference type="HAMAP" id="MF_00171">
    <property type="entry name" value="TruA"/>
    <property type="match status" value="1"/>
</dbReference>
<dbReference type="Gene3D" id="3.30.70.660">
    <property type="entry name" value="Pseudouridine synthase I, catalytic domain, C-terminal subdomain"/>
    <property type="match status" value="1"/>
</dbReference>
<feature type="binding site" evidence="4 6">
    <location>
        <position position="112"/>
    </location>
    <ligand>
        <name>substrate</name>
    </ligand>
</feature>
<dbReference type="GO" id="GO:0003723">
    <property type="term" value="F:RNA binding"/>
    <property type="evidence" value="ECO:0007669"/>
    <property type="project" value="InterPro"/>
</dbReference>
<dbReference type="InterPro" id="IPR020094">
    <property type="entry name" value="TruA/RsuA/RluB/E/F_N"/>
</dbReference>
<evidence type="ECO:0000256" key="7">
    <source>
        <dbReference type="RuleBase" id="RU003792"/>
    </source>
</evidence>
<dbReference type="NCBIfam" id="TIGR00071">
    <property type="entry name" value="hisT_truA"/>
    <property type="match status" value="1"/>
</dbReference>